<evidence type="ECO:0000313" key="2">
    <source>
        <dbReference type="Proteomes" id="UP000425960"/>
    </source>
</evidence>
<organism evidence="1 2">
    <name type="scientific">Desulfosarcina ovata subsp. sediminis</name>
    <dbReference type="NCBI Taxonomy" id="885957"/>
    <lineage>
        <taxon>Bacteria</taxon>
        <taxon>Pseudomonadati</taxon>
        <taxon>Thermodesulfobacteriota</taxon>
        <taxon>Desulfobacteria</taxon>
        <taxon>Desulfobacterales</taxon>
        <taxon>Desulfosarcinaceae</taxon>
        <taxon>Desulfosarcina</taxon>
    </lineage>
</organism>
<sequence length="84" mass="9443">MARRVGRKVRLAAWLVTGKVIHTRQGKSMQFLTFEVEIVTARNSGNTDSNQIAFTLLNEDENVTTVKSFRYSIGDAIEEGFYSA</sequence>
<accession>A0A5K7ZTF5</accession>
<protein>
    <submittedName>
        <fullName evidence="1">Uncharacterized protein</fullName>
    </submittedName>
</protein>
<dbReference type="KEGG" id="dov:DSCO28_40510"/>
<reference evidence="1 2" key="1">
    <citation type="submission" date="2019-11" db="EMBL/GenBank/DDBJ databases">
        <title>Comparative genomics of hydrocarbon-degrading Desulfosarcina strains.</title>
        <authorList>
            <person name="Watanabe M."/>
            <person name="Kojima H."/>
            <person name="Fukui M."/>
        </authorList>
    </citation>
    <scope>NUCLEOTIDE SEQUENCE [LARGE SCALE GENOMIC DNA]</scope>
    <source>
        <strain evidence="1 2">28bB2T</strain>
    </source>
</reference>
<dbReference type="AlphaFoldDB" id="A0A5K7ZTF5"/>
<gene>
    <name evidence="1" type="ORF">DSCO28_40510</name>
</gene>
<proteinExistence type="predicted"/>
<dbReference type="EMBL" id="AP021876">
    <property type="protein sequence ID" value="BBO83485.1"/>
    <property type="molecule type" value="Genomic_DNA"/>
</dbReference>
<evidence type="ECO:0000313" key="1">
    <source>
        <dbReference type="EMBL" id="BBO83485.1"/>
    </source>
</evidence>
<dbReference type="Proteomes" id="UP000425960">
    <property type="component" value="Chromosome"/>
</dbReference>
<dbReference type="RefSeq" id="WP_155323676.1">
    <property type="nucleotide sequence ID" value="NZ_AP021876.1"/>
</dbReference>
<name>A0A5K7ZTF5_9BACT</name>